<dbReference type="Proteomes" id="UP000494218">
    <property type="component" value="Unassembled WGS sequence"/>
</dbReference>
<evidence type="ECO:0000313" key="2">
    <source>
        <dbReference type="EMBL" id="VWB96979.1"/>
    </source>
</evidence>
<evidence type="ECO:0000313" key="3">
    <source>
        <dbReference type="Proteomes" id="UP000494218"/>
    </source>
</evidence>
<accession>A0A6P2NQJ8</accession>
<reference evidence="2 3" key="1">
    <citation type="submission" date="2019-09" db="EMBL/GenBank/DDBJ databases">
        <authorList>
            <person name="Depoorter E."/>
        </authorList>
    </citation>
    <scope>NUCLEOTIDE SEQUENCE [LARGE SCALE GENOMIC DNA]</scope>
    <source>
        <strain evidence="2">LMG 23254</strain>
    </source>
</reference>
<keyword evidence="1" id="KW-0732">Signal</keyword>
<dbReference type="PROSITE" id="PS51257">
    <property type="entry name" value="PROKAR_LIPOPROTEIN"/>
    <property type="match status" value="1"/>
</dbReference>
<name>A0A6P2NQJ8_BURL3</name>
<feature type="signal peptide" evidence="1">
    <location>
        <begin position="1"/>
        <end position="20"/>
    </location>
</feature>
<organism evidence="2 3">
    <name type="scientific">Burkholderia lata (strain ATCC 17760 / DSM 23089 / LMG 22485 / NCIMB 9086 / R18194 / 383)</name>
    <dbReference type="NCBI Taxonomy" id="482957"/>
    <lineage>
        <taxon>Bacteria</taxon>
        <taxon>Pseudomonadati</taxon>
        <taxon>Pseudomonadota</taxon>
        <taxon>Betaproteobacteria</taxon>
        <taxon>Burkholderiales</taxon>
        <taxon>Burkholderiaceae</taxon>
        <taxon>Burkholderia</taxon>
        <taxon>Burkholderia cepacia complex</taxon>
    </lineage>
</organism>
<dbReference type="EMBL" id="CABVPW010000023">
    <property type="protein sequence ID" value="VWB96979.1"/>
    <property type="molecule type" value="Genomic_DNA"/>
</dbReference>
<keyword evidence="2" id="KW-0121">Carboxypeptidase</keyword>
<proteinExistence type="predicted"/>
<dbReference type="GO" id="GO:0004180">
    <property type="term" value="F:carboxypeptidase activity"/>
    <property type="evidence" value="ECO:0007669"/>
    <property type="project" value="UniProtKB-KW"/>
</dbReference>
<gene>
    <name evidence="2" type="ORF">BLA23254_04609</name>
</gene>
<dbReference type="AlphaFoldDB" id="A0A6P2NQJ8"/>
<keyword evidence="2" id="KW-0378">Hydrolase</keyword>
<evidence type="ECO:0000256" key="1">
    <source>
        <dbReference type="SAM" id="SignalP"/>
    </source>
</evidence>
<sequence>MLPPLSRFSTALLIATACVASVTTFNASAQRAAGARGMQPYQLFSPGERATFCEQMHSAKTPEARRAIAQRMHDMMLDRANEQGVALPSPMRNRVPMMGGGMGMGYREMGCAPDSNGAATADNLSERYDHGIAYITGGVGLDEVATLRGIASRYSMRTQFASVSGESLSGVLLIFRKMDGTLVFSATSDGPYLYAKMPPGSYRVTATSEGVERKRTITVPGRGGISIMLTWPTALSGVAH</sequence>
<dbReference type="RefSeq" id="WP_217481830.1">
    <property type="nucleotide sequence ID" value="NZ_CABVPW010000023.1"/>
</dbReference>
<keyword evidence="2" id="KW-0645">Protease</keyword>
<protein>
    <submittedName>
        <fullName evidence="2">Carboxypeptidase regulatory-like domain protein</fullName>
    </submittedName>
</protein>
<feature type="chain" id="PRO_5026905171" evidence="1">
    <location>
        <begin position="21"/>
        <end position="240"/>
    </location>
</feature>